<organism evidence="6 7">
    <name type="scientific">Luteimonas kalidii</name>
    <dbReference type="NCBI Taxonomy" id="3042025"/>
    <lineage>
        <taxon>Bacteria</taxon>
        <taxon>Pseudomonadati</taxon>
        <taxon>Pseudomonadota</taxon>
        <taxon>Gammaproteobacteria</taxon>
        <taxon>Lysobacterales</taxon>
        <taxon>Lysobacteraceae</taxon>
        <taxon>Luteimonas</taxon>
    </lineage>
</organism>
<keyword evidence="4" id="KW-0812">Transmembrane</keyword>
<feature type="transmembrane region" description="Helical" evidence="4">
    <location>
        <begin position="241"/>
        <end position="264"/>
    </location>
</feature>
<keyword evidence="4" id="KW-0472">Membrane</keyword>
<protein>
    <submittedName>
        <fullName evidence="6">Glycosyltransferase</fullName>
        <ecNumber evidence="6">2.4.-.-</ecNumber>
    </submittedName>
</protein>
<dbReference type="GO" id="GO:0016757">
    <property type="term" value="F:glycosyltransferase activity"/>
    <property type="evidence" value="ECO:0007669"/>
    <property type="project" value="UniProtKB-KW"/>
</dbReference>
<dbReference type="EC" id="2.4.-.-" evidence="6"/>
<dbReference type="EMBL" id="JARXRO010000011">
    <property type="protein sequence ID" value="MDH5833040.1"/>
    <property type="molecule type" value="Genomic_DNA"/>
</dbReference>
<comment type="caution">
    <text evidence="6">The sequence shown here is derived from an EMBL/GenBank/DDBJ whole genome shotgun (WGS) entry which is preliminary data.</text>
</comment>
<evidence type="ECO:0000256" key="2">
    <source>
        <dbReference type="ARBA" id="ARBA00022676"/>
    </source>
</evidence>
<reference evidence="6 7" key="1">
    <citation type="submission" date="2023-04" db="EMBL/GenBank/DDBJ databases">
        <title>Luteimonas sp. M1R5S59.</title>
        <authorList>
            <person name="Sun J.-Q."/>
        </authorList>
    </citation>
    <scope>NUCLEOTIDE SEQUENCE [LARGE SCALE GENOMIC DNA]</scope>
    <source>
        <strain evidence="6 7">M1R5S59</strain>
    </source>
</reference>
<keyword evidence="7" id="KW-1185">Reference proteome</keyword>
<keyword evidence="2 6" id="KW-0328">Glycosyltransferase</keyword>
<evidence type="ECO:0000256" key="1">
    <source>
        <dbReference type="ARBA" id="ARBA00006739"/>
    </source>
</evidence>
<dbReference type="Gene3D" id="3.90.550.10">
    <property type="entry name" value="Spore Coat Polysaccharide Biosynthesis Protein SpsA, Chain A"/>
    <property type="match status" value="1"/>
</dbReference>
<dbReference type="Pfam" id="PF00535">
    <property type="entry name" value="Glycos_transf_2"/>
    <property type="match status" value="1"/>
</dbReference>
<dbReference type="SUPFAM" id="SSF53448">
    <property type="entry name" value="Nucleotide-diphospho-sugar transferases"/>
    <property type="match status" value="1"/>
</dbReference>
<gene>
    <name evidence="6" type="ORF">QFW81_03730</name>
</gene>
<dbReference type="PANTHER" id="PTHR43179:SF12">
    <property type="entry name" value="GALACTOFURANOSYLTRANSFERASE GLFT2"/>
    <property type="match status" value="1"/>
</dbReference>
<evidence type="ECO:0000313" key="7">
    <source>
        <dbReference type="Proteomes" id="UP001156873"/>
    </source>
</evidence>
<dbReference type="RefSeq" id="WP_280577222.1">
    <property type="nucleotide sequence ID" value="NZ_JARXRO010000011.1"/>
</dbReference>
<keyword evidence="3 6" id="KW-0808">Transferase</keyword>
<sequence>MSANANPRISVCIANYNGEYLLVDCIDSVLAQGVSTLTEIIVHDDASTDGSLALLRERYPEVRVIPSSENVGFCIANNRMVEAARGEFVLLLNNDAALMPDALCALLDDAAHRGDGAILTLPQYDWMTGVLVDRGCLLDPFHVPVPNLDPEREDVAYVIGACLWIPRECWSRLGGFPDWFGSIAEDMYLCCAARLQGTPVRCLNRNGYRHRQGASFGGNRADAQGLHTRYRRRYLSERNRLSVLAITMPSMFAWPWLLICSIALSAEGALLTLAKTSLRPWREIYAPSLRDTWHERSLLKAQRRRLQAMRCASLRTYLYAFTWMPRKLQLLVRHGFPQVT</sequence>
<accession>A0ABT6JR98</accession>
<keyword evidence="4" id="KW-1133">Transmembrane helix</keyword>
<evidence type="ECO:0000256" key="3">
    <source>
        <dbReference type="ARBA" id="ARBA00022679"/>
    </source>
</evidence>
<name>A0ABT6JR98_9GAMM</name>
<evidence type="ECO:0000256" key="4">
    <source>
        <dbReference type="SAM" id="Phobius"/>
    </source>
</evidence>
<feature type="domain" description="Glycosyltransferase 2-like" evidence="5">
    <location>
        <begin position="10"/>
        <end position="130"/>
    </location>
</feature>
<dbReference type="InterPro" id="IPR001173">
    <property type="entry name" value="Glyco_trans_2-like"/>
</dbReference>
<dbReference type="InterPro" id="IPR029044">
    <property type="entry name" value="Nucleotide-diphossugar_trans"/>
</dbReference>
<comment type="similarity">
    <text evidence="1">Belongs to the glycosyltransferase 2 family.</text>
</comment>
<proteinExistence type="inferred from homology"/>
<evidence type="ECO:0000259" key="5">
    <source>
        <dbReference type="Pfam" id="PF00535"/>
    </source>
</evidence>
<dbReference type="PANTHER" id="PTHR43179">
    <property type="entry name" value="RHAMNOSYLTRANSFERASE WBBL"/>
    <property type="match status" value="1"/>
</dbReference>
<evidence type="ECO:0000313" key="6">
    <source>
        <dbReference type="EMBL" id="MDH5833040.1"/>
    </source>
</evidence>
<dbReference type="Proteomes" id="UP001156873">
    <property type="component" value="Unassembled WGS sequence"/>
</dbReference>